<protein>
    <submittedName>
        <fullName evidence="1">Uncharacterized protein</fullName>
    </submittedName>
</protein>
<accession>A0A6H5HWN9</accession>
<dbReference type="AlphaFoldDB" id="A0A6H5HWN9"/>
<sequence>MSGKLSERAMMLASRSEREVESALHVHPPSWRMLRHCSIQTPVLKRSNLSSQEAVMKSAVQIPLPGDVLSAKSSRATPHSQPGAPVLYSAARERRAKARRGGRAAVVGSRCLSRGREVAPIPVRPRNCAIRRARRDLQSSSVSTVLCNREHLLELSLTPTSTSISKSSPSS</sequence>
<gene>
    <name evidence="1" type="ORF">TBRA_LOCUS1511</name>
</gene>
<organism evidence="1 2">
    <name type="scientific">Trichogramma brassicae</name>
    <dbReference type="NCBI Taxonomy" id="86971"/>
    <lineage>
        <taxon>Eukaryota</taxon>
        <taxon>Metazoa</taxon>
        <taxon>Ecdysozoa</taxon>
        <taxon>Arthropoda</taxon>
        <taxon>Hexapoda</taxon>
        <taxon>Insecta</taxon>
        <taxon>Pterygota</taxon>
        <taxon>Neoptera</taxon>
        <taxon>Endopterygota</taxon>
        <taxon>Hymenoptera</taxon>
        <taxon>Apocrita</taxon>
        <taxon>Proctotrupomorpha</taxon>
        <taxon>Chalcidoidea</taxon>
        <taxon>Trichogrammatidae</taxon>
        <taxon>Trichogramma</taxon>
    </lineage>
</organism>
<name>A0A6H5HWN9_9HYME</name>
<reference evidence="1 2" key="1">
    <citation type="submission" date="2020-02" db="EMBL/GenBank/DDBJ databases">
        <authorList>
            <person name="Ferguson B K."/>
        </authorList>
    </citation>
    <scope>NUCLEOTIDE SEQUENCE [LARGE SCALE GENOMIC DNA]</scope>
</reference>
<proteinExistence type="predicted"/>
<dbReference type="EMBL" id="CADCXV010000323">
    <property type="protein sequence ID" value="CAB0029475.1"/>
    <property type="molecule type" value="Genomic_DNA"/>
</dbReference>
<evidence type="ECO:0000313" key="2">
    <source>
        <dbReference type="Proteomes" id="UP000479190"/>
    </source>
</evidence>
<keyword evidence="2" id="KW-1185">Reference proteome</keyword>
<dbReference type="Proteomes" id="UP000479190">
    <property type="component" value="Unassembled WGS sequence"/>
</dbReference>
<feature type="non-terminal residue" evidence="1">
    <location>
        <position position="171"/>
    </location>
</feature>
<evidence type="ECO:0000313" key="1">
    <source>
        <dbReference type="EMBL" id="CAB0029475.1"/>
    </source>
</evidence>